<gene>
    <name evidence="2" type="ORF">CBR_g55076</name>
</gene>
<sequence length="241" mass="23716">MVVLCQQGLQKEAELVLTLTVLLCLVLQLTRLPSPSRWLVRSSVALAGEAAADAITCAIEPVPASVDVAVAGLVVSSHQGVVASPVAPSGLPPPGTGVASAVAPLVVVIGGALVVVDASSVAAAVVGPLADTVAHAVLLDVVDVARACVVVVESTFVHHGTAAGVGVHTFLGQVGAAFADVALGLVVSSHQGVVASPVALSGLPPPGTIVASAVAVVFVIVLHGFAFAGMPRQLVVGVEFV</sequence>
<evidence type="ECO:0000313" key="2">
    <source>
        <dbReference type="EMBL" id="GBG92307.1"/>
    </source>
</evidence>
<evidence type="ECO:0000313" key="3">
    <source>
        <dbReference type="Proteomes" id="UP000265515"/>
    </source>
</evidence>
<keyword evidence="1" id="KW-0812">Transmembrane</keyword>
<accession>A0A388MCM1</accession>
<feature type="transmembrane region" description="Helical" evidence="1">
    <location>
        <begin position="209"/>
        <end position="230"/>
    </location>
</feature>
<feature type="transmembrane region" description="Helical" evidence="1">
    <location>
        <begin position="15"/>
        <end position="32"/>
    </location>
</feature>
<proteinExistence type="predicted"/>
<dbReference type="AlphaFoldDB" id="A0A388MCM1"/>
<keyword evidence="3" id="KW-1185">Reference proteome</keyword>
<dbReference type="Proteomes" id="UP000265515">
    <property type="component" value="Unassembled WGS sequence"/>
</dbReference>
<keyword evidence="1" id="KW-1133">Transmembrane helix</keyword>
<protein>
    <submittedName>
        <fullName evidence="2">Uncharacterized protein</fullName>
    </submittedName>
</protein>
<organism evidence="2 3">
    <name type="scientific">Chara braunii</name>
    <name type="common">Braun's stonewort</name>
    <dbReference type="NCBI Taxonomy" id="69332"/>
    <lineage>
        <taxon>Eukaryota</taxon>
        <taxon>Viridiplantae</taxon>
        <taxon>Streptophyta</taxon>
        <taxon>Charophyceae</taxon>
        <taxon>Charales</taxon>
        <taxon>Characeae</taxon>
        <taxon>Chara</taxon>
    </lineage>
</organism>
<name>A0A388MCM1_CHABU</name>
<dbReference type="EMBL" id="BFEA01001031">
    <property type="protein sequence ID" value="GBG92307.1"/>
    <property type="molecule type" value="Genomic_DNA"/>
</dbReference>
<keyword evidence="1" id="KW-0472">Membrane</keyword>
<dbReference type="Gramene" id="GBG92307">
    <property type="protein sequence ID" value="GBG92307"/>
    <property type="gene ID" value="CBR_g55076"/>
</dbReference>
<evidence type="ECO:0000256" key="1">
    <source>
        <dbReference type="SAM" id="Phobius"/>
    </source>
</evidence>
<comment type="caution">
    <text evidence="2">The sequence shown here is derived from an EMBL/GenBank/DDBJ whole genome shotgun (WGS) entry which is preliminary data.</text>
</comment>
<reference evidence="2 3" key="1">
    <citation type="journal article" date="2018" name="Cell">
        <title>The Chara Genome: Secondary Complexity and Implications for Plant Terrestrialization.</title>
        <authorList>
            <person name="Nishiyama T."/>
            <person name="Sakayama H."/>
            <person name="Vries J.D."/>
            <person name="Buschmann H."/>
            <person name="Saint-Marcoux D."/>
            <person name="Ullrich K.K."/>
            <person name="Haas F.B."/>
            <person name="Vanderstraeten L."/>
            <person name="Becker D."/>
            <person name="Lang D."/>
            <person name="Vosolsobe S."/>
            <person name="Rombauts S."/>
            <person name="Wilhelmsson P.K.I."/>
            <person name="Janitza P."/>
            <person name="Kern R."/>
            <person name="Heyl A."/>
            <person name="Rumpler F."/>
            <person name="Villalobos L.I.A.C."/>
            <person name="Clay J.M."/>
            <person name="Skokan R."/>
            <person name="Toyoda A."/>
            <person name="Suzuki Y."/>
            <person name="Kagoshima H."/>
            <person name="Schijlen E."/>
            <person name="Tajeshwar N."/>
            <person name="Catarino B."/>
            <person name="Hetherington A.J."/>
            <person name="Saltykova A."/>
            <person name="Bonnot C."/>
            <person name="Breuninger H."/>
            <person name="Symeonidi A."/>
            <person name="Radhakrishnan G.V."/>
            <person name="Van Nieuwerburgh F."/>
            <person name="Deforce D."/>
            <person name="Chang C."/>
            <person name="Karol K.G."/>
            <person name="Hedrich R."/>
            <person name="Ulvskov P."/>
            <person name="Glockner G."/>
            <person name="Delwiche C.F."/>
            <person name="Petrasek J."/>
            <person name="Van de Peer Y."/>
            <person name="Friml J."/>
            <person name="Beilby M."/>
            <person name="Dolan L."/>
            <person name="Kohara Y."/>
            <person name="Sugano S."/>
            <person name="Fujiyama A."/>
            <person name="Delaux P.-M."/>
            <person name="Quint M."/>
            <person name="TheiBen G."/>
            <person name="Hagemann M."/>
            <person name="Harholt J."/>
            <person name="Dunand C."/>
            <person name="Zachgo S."/>
            <person name="Langdale J."/>
            <person name="Maumus F."/>
            <person name="Straeten D.V.D."/>
            <person name="Gould S.B."/>
            <person name="Rensing S.A."/>
        </authorList>
    </citation>
    <scope>NUCLEOTIDE SEQUENCE [LARGE SCALE GENOMIC DNA]</scope>
    <source>
        <strain evidence="2 3">S276</strain>
    </source>
</reference>